<keyword evidence="2" id="KW-1133">Transmembrane helix</keyword>
<dbReference type="GeneID" id="119729070"/>
<dbReference type="RefSeq" id="XP_038057503.1">
    <property type="nucleotide sequence ID" value="XM_038201575.1"/>
</dbReference>
<proteinExistence type="predicted"/>
<dbReference type="OrthoDB" id="10402486at2759"/>
<keyword evidence="2" id="KW-0472">Membrane</keyword>
<keyword evidence="2" id="KW-0812">Transmembrane</keyword>
<feature type="compositionally biased region" description="Basic and acidic residues" evidence="1">
    <location>
        <begin position="604"/>
        <end position="613"/>
    </location>
</feature>
<dbReference type="Proteomes" id="UP000887568">
    <property type="component" value="Unplaced"/>
</dbReference>
<feature type="compositionally biased region" description="Low complexity" evidence="1">
    <location>
        <begin position="216"/>
        <end position="230"/>
    </location>
</feature>
<dbReference type="OMA" id="SKSASHY"/>
<name>A0A914A0U5_PATMI</name>
<feature type="compositionally biased region" description="Acidic residues" evidence="1">
    <location>
        <begin position="369"/>
        <end position="378"/>
    </location>
</feature>
<protein>
    <recommendedName>
        <fullName evidence="5">MAM domain-containing protein</fullName>
    </recommendedName>
</protein>
<feature type="region of interest" description="Disordered" evidence="1">
    <location>
        <begin position="211"/>
        <end position="238"/>
    </location>
</feature>
<dbReference type="EnsemblMetazoa" id="XM_038201575.1">
    <property type="protein sequence ID" value="XP_038057503.1"/>
    <property type="gene ID" value="LOC119729070"/>
</dbReference>
<sequence length="659" mass="71877">MDLRKAEELSIIDCCSGGLSLRCLVCLLIYSASHATFAAAASTGVETFEGSGTGLPPFQCGNSGWSIQQTSEGNLAFVTCPSKCSHNVTVLRGSFTNFGTATVSFNYALNVGDATSLQASPVLSVYCESRSVVRLWTSLQGGAANGSWQHAEVKVKPPGRTFNLIFEANIQEIGQVIGLDNVVVQDGKNKVPPAPTIPLAYPANCLEDGRPTYIPTDGDQSTSQSTDETTPYPSDVSPENTFGLLDNETTLLFAQILAILSVCVCFITVGIHCLIWRKQRRLHKISSVVHLRPKATSDVPHDSMLLEMNLVASDQPDQPTSNSLCEPTKTKCLQQLKESDILQKQDPRRATIAHGASGSMAHHMAKDGSEDDDSDDEQQLPHPRTKSLPCRPPVNVYESIDEVGKYQPLTFGKRPAPGPPAPVLPKGRKLHTRARGVQNLAAVRKYRPSSVQYEEIGNRKNGLLIEEPRDRSKSASHYDYVKRKSVQQSPRRNGSKHGQAPRPKGRAPAPPTRLYDEPVRKSRPVVKVDSAPTLLLQNQESSAGESLQTDYENTLEKPKVVYDRPTTISEETEAKPPGDCQYFTLEPPAMGRYATSEDSDDEHESERDISRFEDAEETDPVPNGTASIALRPLSASVPIDIPSPKAQTMADFDVESSCL</sequence>
<keyword evidence="4" id="KW-1185">Reference proteome</keyword>
<evidence type="ECO:0000256" key="1">
    <source>
        <dbReference type="SAM" id="MobiDB-lite"/>
    </source>
</evidence>
<feature type="region of interest" description="Disordered" evidence="1">
    <location>
        <begin position="457"/>
        <end position="659"/>
    </location>
</feature>
<evidence type="ECO:0000256" key="2">
    <source>
        <dbReference type="SAM" id="Phobius"/>
    </source>
</evidence>
<dbReference type="Gene3D" id="2.60.120.200">
    <property type="match status" value="1"/>
</dbReference>
<accession>A0A914A0U5</accession>
<organism evidence="3 4">
    <name type="scientific">Patiria miniata</name>
    <name type="common">Bat star</name>
    <name type="synonym">Asterina miniata</name>
    <dbReference type="NCBI Taxonomy" id="46514"/>
    <lineage>
        <taxon>Eukaryota</taxon>
        <taxon>Metazoa</taxon>
        <taxon>Echinodermata</taxon>
        <taxon>Eleutherozoa</taxon>
        <taxon>Asterozoa</taxon>
        <taxon>Asteroidea</taxon>
        <taxon>Valvatacea</taxon>
        <taxon>Valvatida</taxon>
        <taxon>Asterinidae</taxon>
        <taxon>Patiria</taxon>
    </lineage>
</organism>
<evidence type="ECO:0000313" key="4">
    <source>
        <dbReference type="Proteomes" id="UP000887568"/>
    </source>
</evidence>
<feature type="region of interest" description="Disordered" evidence="1">
    <location>
        <begin position="409"/>
        <end position="436"/>
    </location>
</feature>
<feature type="compositionally biased region" description="Polar residues" evidence="1">
    <location>
        <begin position="535"/>
        <end position="552"/>
    </location>
</feature>
<feature type="transmembrane region" description="Helical" evidence="2">
    <location>
        <begin position="252"/>
        <end position="276"/>
    </location>
</feature>
<reference evidence="3" key="1">
    <citation type="submission" date="2022-11" db="UniProtKB">
        <authorList>
            <consortium name="EnsemblMetazoa"/>
        </authorList>
    </citation>
    <scope>IDENTIFICATION</scope>
</reference>
<evidence type="ECO:0000313" key="3">
    <source>
        <dbReference type="EnsemblMetazoa" id="XP_038057503.1"/>
    </source>
</evidence>
<dbReference type="AlphaFoldDB" id="A0A914A0U5"/>
<feature type="region of interest" description="Disordered" evidence="1">
    <location>
        <begin position="354"/>
        <end position="393"/>
    </location>
</feature>
<evidence type="ECO:0008006" key="5">
    <source>
        <dbReference type="Google" id="ProtNLM"/>
    </source>
</evidence>